<dbReference type="EMBL" id="AMPO01000002">
    <property type="protein sequence ID" value="EKF86574.1"/>
    <property type="molecule type" value="Genomic_DNA"/>
</dbReference>
<dbReference type="SUPFAM" id="SSF56024">
    <property type="entry name" value="Phospholipase D/nuclease"/>
    <property type="match status" value="1"/>
</dbReference>
<dbReference type="PATRIC" id="fig|1204725.3.peg.764"/>
<keyword evidence="3" id="KW-1185">Reference proteome</keyword>
<dbReference type="Gene3D" id="3.30.870.10">
    <property type="entry name" value="Endonuclease Chain A"/>
    <property type="match status" value="1"/>
</dbReference>
<dbReference type="OrthoDB" id="71091at2157"/>
<gene>
    <name evidence="2" type="ORF">A994_03788</name>
</gene>
<dbReference type="SMART" id="SM00155">
    <property type="entry name" value="PLDc"/>
    <property type="match status" value="1"/>
</dbReference>
<dbReference type="Proteomes" id="UP000007360">
    <property type="component" value="Unassembled WGS sequence"/>
</dbReference>
<dbReference type="PROSITE" id="PS50035">
    <property type="entry name" value="PLD"/>
    <property type="match status" value="1"/>
</dbReference>
<name>K2RE00_METFP</name>
<dbReference type="AlphaFoldDB" id="K2RE00"/>
<dbReference type="CDD" id="cd00138">
    <property type="entry name" value="PLDc_SF"/>
    <property type="match status" value="1"/>
</dbReference>
<sequence>MNLEELSQITELKLLGMGQALPHILQSISMAKQSILIVGPWLDSYFTGEIINSLTSPEIKLRFIVRIDKDDSIDGKTLSALNLAREKINDFQARTLPNLHSKVILIDQEIFYMGSTNWYWYSLHESLEVTLTGETSIIPNIITQMNSYWDKATPLTLDDLKDYHDLEPIMKDINGWFLK</sequence>
<organism evidence="2 3">
    <name type="scientific">Methanobacterium formicicum (strain DSM 3637 / PP1)</name>
    <dbReference type="NCBI Taxonomy" id="1204725"/>
    <lineage>
        <taxon>Archaea</taxon>
        <taxon>Methanobacteriati</taxon>
        <taxon>Methanobacteriota</taxon>
        <taxon>Methanomada group</taxon>
        <taxon>Methanobacteria</taxon>
        <taxon>Methanobacteriales</taxon>
        <taxon>Methanobacteriaceae</taxon>
        <taxon>Methanobacterium</taxon>
    </lineage>
</organism>
<dbReference type="InterPro" id="IPR025202">
    <property type="entry name" value="PLD-like_dom"/>
</dbReference>
<feature type="domain" description="PLD phosphodiesterase" evidence="1">
    <location>
        <begin position="95"/>
        <end position="122"/>
    </location>
</feature>
<proteinExistence type="predicted"/>
<dbReference type="RefSeq" id="WP_004029965.1">
    <property type="nucleotide sequence ID" value="NZ_AMPO01000002.1"/>
</dbReference>
<evidence type="ECO:0000259" key="1">
    <source>
        <dbReference type="PROSITE" id="PS50035"/>
    </source>
</evidence>
<dbReference type="Pfam" id="PF13091">
    <property type="entry name" value="PLDc_2"/>
    <property type="match status" value="1"/>
</dbReference>
<accession>K2RE00</accession>
<evidence type="ECO:0000313" key="3">
    <source>
        <dbReference type="Proteomes" id="UP000007360"/>
    </source>
</evidence>
<comment type="caution">
    <text evidence="2">The sequence shown here is derived from an EMBL/GenBank/DDBJ whole genome shotgun (WGS) entry which is preliminary data.</text>
</comment>
<reference evidence="2 3" key="1">
    <citation type="journal article" date="2012" name="J. Bacteriol.">
        <title>Draft genome sequence of Methanobacterium formicicum DSM 3637, an archaebacterium isolated from the methane producer amoeba Pelomyxa palustris.</title>
        <authorList>
            <person name="Gutierrez G."/>
        </authorList>
    </citation>
    <scope>NUCLEOTIDE SEQUENCE [LARGE SCALE GENOMIC DNA]</scope>
    <source>
        <strain evidence="3">DSM 3637 / PP1</strain>
    </source>
</reference>
<protein>
    <recommendedName>
        <fullName evidence="1">PLD phosphodiesterase domain-containing protein</fullName>
    </recommendedName>
</protein>
<dbReference type="InterPro" id="IPR001736">
    <property type="entry name" value="PLipase_D/transphosphatidylase"/>
</dbReference>
<evidence type="ECO:0000313" key="2">
    <source>
        <dbReference type="EMBL" id="EKF86574.1"/>
    </source>
</evidence>
<dbReference type="GO" id="GO:0003824">
    <property type="term" value="F:catalytic activity"/>
    <property type="evidence" value="ECO:0007669"/>
    <property type="project" value="InterPro"/>
</dbReference>